<keyword evidence="5" id="KW-1185">Reference proteome</keyword>
<accession>A0AAV6I5M5</accession>
<feature type="region of interest" description="Disordered" evidence="2">
    <location>
        <begin position="45"/>
        <end position="84"/>
    </location>
</feature>
<dbReference type="EMBL" id="JACTNZ010000012">
    <property type="protein sequence ID" value="KAG5521970.1"/>
    <property type="molecule type" value="Genomic_DNA"/>
</dbReference>
<dbReference type="InterPro" id="IPR023298">
    <property type="entry name" value="ATPase_P-typ_TM_dom_sf"/>
</dbReference>
<protein>
    <submittedName>
        <fullName evidence="4">Uncharacterized protein</fullName>
    </submittedName>
</protein>
<evidence type="ECO:0000313" key="5">
    <source>
        <dbReference type="Proteomes" id="UP000823749"/>
    </source>
</evidence>
<dbReference type="PANTHER" id="PTHR42861">
    <property type="entry name" value="CALCIUM-TRANSPORTING ATPASE"/>
    <property type="match status" value="1"/>
</dbReference>
<comment type="caution">
    <text evidence="4">The sequence shown here is derived from an EMBL/GenBank/DDBJ whole genome shotgun (WGS) entry which is preliminary data.</text>
</comment>
<organism evidence="4 5">
    <name type="scientific">Rhododendron griersonianum</name>
    <dbReference type="NCBI Taxonomy" id="479676"/>
    <lineage>
        <taxon>Eukaryota</taxon>
        <taxon>Viridiplantae</taxon>
        <taxon>Streptophyta</taxon>
        <taxon>Embryophyta</taxon>
        <taxon>Tracheophyta</taxon>
        <taxon>Spermatophyta</taxon>
        <taxon>Magnoliopsida</taxon>
        <taxon>eudicotyledons</taxon>
        <taxon>Gunneridae</taxon>
        <taxon>Pentapetalae</taxon>
        <taxon>asterids</taxon>
        <taxon>Ericales</taxon>
        <taxon>Ericaceae</taxon>
        <taxon>Ericoideae</taxon>
        <taxon>Rhodoreae</taxon>
        <taxon>Rhododendron</taxon>
    </lineage>
</organism>
<dbReference type="Proteomes" id="UP000823749">
    <property type="component" value="Chromosome 12"/>
</dbReference>
<proteinExistence type="predicted"/>
<gene>
    <name evidence="4" type="ORF">RHGRI_034253</name>
</gene>
<dbReference type="Gene3D" id="1.20.1110.10">
    <property type="entry name" value="Calcium-transporting ATPase, transmembrane domain"/>
    <property type="match status" value="1"/>
</dbReference>
<reference evidence="4" key="1">
    <citation type="submission" date="2020-08" db="EMBL/GenBank/DDBJ databases">
        <title>Plant Genome Project.</title>
        <authorList>
            <person name="Zhang R.-G."/>
        </authorList>
    </citation>
    <scope>NUCLEOTIDE SEQUENCE</scope>
    <source>
        <strain evidence="4">WSP0</strain>
        <tissue evidence="4">Leaf</tissue>
    </source>
</reference>
<sequence length="281" mass="31209">MIFVRSFTTPAGTRTFHFCLLFLGFSRVLVASSYPLKSSSTAELSMDDDARPESHNHRQTPTKATSLHAAANNNGRSRRCGELEEEDNFAEERGGGAVVWGSVPYVFCMFALGFSALRSTVMGQVEIVKRREELRWPPTDLGLGILIVDLIQPNLAPRCSTLHGLLVLFFTMAFEKSKFFKFLGFMWNPLSWVMETTAIMAIVLANDRGKHPDWQDFVGIITLHVINSTISFIKENNAGNNAAALMACLAPKAKASHPAAHQGLLLFNVSVDMFNRKYFGD</sequence>
<keyword evidence="1" id="KW-0460">Magnesium</keyword>
<evidence type="ECO:0000256" key="3">
    <source>
        <dbReference type="SAM" id="SignalP"/>
    </source>
</evidence>
<feature type="signal peptide" evidence="3">
    <location>
        <begin position="1"/>
        <end position="31"/>
    </location>
</feature>
<dbReference type="AlphaFoldDB" id="A0AAV6I5M5"/>
<evidence type="ECO:0000313" key="4">
    <source>
        <dbReference type="EMBL" id="KAG5521970.1"/>
    </source>
</evidence>
<keyword evidence="3" id="KW-0732">Signal</keyword>
<evidence type="ECO:0000256" key="1">
    <source>
        <dbReference type="ARBA" id="ARBA00022842"/>
    </source>
</evidence>
<name>A0AAV6I5M5_9ERIC</name>
<dbReference type="SUPFAM" id="SSF81665">
    <property type="entry name" value="Calcium ATPase, transmembrane domain M"/>
    <property type="match status" value="1"/>
</dbReference>
<evidence type="ECO:0000256" key="2">
    <source>
        <dbReference type="SAM" id="MobiDB-lite"/>
    </source>
</evidence>
<feature type="compositionally biased region" description="Polar residues" evidence="2">
    <location>
        <begin position="59"/>
        <end position="75"/>
    </location>
</feature>
<feature type="chain" id="PRO_5043349781" evidence="3">
    <location>
        <begin position="32"/>
        <end position="281"/>
    </location>
</feature>